<proteinExistence type="predicted"/>
<feature type="non-terminal residue" evidence="2">
    <location>
        <position position="1"/>
    </location>
</feature>
<dbReference type="PROSITE" id="PS50086">
    <property type="entry name" value="TBC_RABGAP"/>
    <property type="match status" value="1"/>
</dbReference>
<evidence type="ECO:0000313" key="3">
    <source>
        <dbReference type="Proteomes" id="UP000054560"/>
    </source>
</evidence>
<evidence type="ECO:0000259" key="1">
    <source>
        <dbReference type="PROSITE" id="PS50086"/>
    </source>
</evidence>
<sequence length="76" mass="9207">PGWAEIVRPLLTLNLPLWRVFNCFYAIIEKFIPHPQGNQAKIPYQLFRMLLQYHDPELSHFMDSKRVDPRSYLYSW</sequence>
<feature type="domain" description="Rab-GAP TBC" evidence="1">
    <location>
        <begin position="1"/>
        <end position="76"/>
    </location>
</feature>
<dbReference type="InterPro" id="IPR000195">
    <property type="entry name" value="Rab-GAP-TBC_dom"/>
</dbReference>
<dbReference type="AlphaFoldDB" id="A0A0L0F2V7"/>
<accession>A0A0L0F2V7</accession>
<gene>
    <name evidence="2" type="ORF">SARC_16446</name>
</gene>
<dbReference type="OrthoDB" id="73307at2759"/>
<name>A0A0L0F2V7_9EUKA</name>
<dbReference type="GeneID" id="25916950"/>
<dbReference type="InterPro" id="IPR035969">
    <property type="entry name" value="Rab-GAP_TBC_sf"/>
</dbReference>
<dbReference type="GO" id="GO:0005829">
    <property type="term" value="C:cytosol"/>
    <property type="evidence" value="ECO:0007669"/>
    <property type="project" value="GOC"/>
</dbReference>
<dbReference type="SUPFAM" id="SSF47923">
    <property type="entry name" value="Ypt/Rab-GAP domain of gyp1p"/>
    <property type="match status" value="1"/>
</dbReference>
<reference evidence="2 3" key="1">
    <citation type="submission" date="2011-02" db="EMBL/GenBank/DDBJ databases">
        <title>The Genome Sequence of Sphaeroforma arctica JP610.</title>
        <authorList>
            <consortium name="The Broad Institute Genome Sequencing Platform"/>
            <person name="Russ C."/>
            <person name="Cuomo C."/>
            <person name="Young S.K."/>
            <person name="Zeng Q."/>
            <person name="Gargeya S."/>
            <person name="Alvarado L."/>
            <person name="Berlin A."/>
            <person name="Chapman S.B."/>
            <person name="Chen Z."/>
            <person name="Freedman E."/>
            <person name="Gellesch M."/>
            <person name="Goldberg J."/>
            <person name="Griggs A."/>
            <person name="Gujja S."/>
            <person name="Heilman E."/>
            <person name="Heiman D."/>
            <person name="Howarth C."/>
            <person name="Mehta T."/>
            <person name="Neiman D."/>
            <person name="Pearson M."/>
            <person name="Roberts A."/>
            <person name="Saif S."/>
            <person name="Shea T."/>
            <person name="Shenoy N."/>
            <person name="Sisk P."/>
            <person name="Stolte C."/>
            <person name="Sykes S."/>
            <person name="White J."/>
            <person name="Yandava C."/>
            <person name="Burger G."/>
            <person name="Gray M.W."/>
            <person name="Holland P.W.H."/>
            <person name="King N."/>
            <person name="Lang F.B.F."/>
            <person name="Roger A.J."/>
            <person name="Ruiz-Trillo I."/>
            <person name="Haas B."/>
            <person name="Nusbaum C."/>
            <person name="Birren B."/>
        </authorList>
    </citation>
    <scope>NUCLEOTIDE SEQUENCE [LARGE SCALE GENOMIC DNA]</scope>
    <source>
        <strain evidence="2 3">JP610</strain>
    </source>
</reference>
<dbReference type="Proteomes" id="UP000054560">
    <property type="component" value="Unassembled WGS sequence"/>
</dbReference>
<protein>
    <recommendedName>
        <fullName evidence="1">Rab-GAP TBC domain-containing protein</fullName>
    </recommendedName>
</protein>
<dbReference type="Pfam" id="PF00566">
    <property type="entry name" value="RabGAP-TBC"/>
    <property type="match status" value="1"/>
</dbReference>
<dbReference type="EMBL" id="KQ249691">
    <property type="protein sequence ID" value="KNC71022.1"/>
    <property type="molecule type" value="Genomic_DNA"/>
</dbReference>
<organism evidence="2 3">
    <name type="scientific">Sphaeroforma arctica JP610</name>
    <dbReference type="NCBI Taxonomy" id="667725"/>
    <lineage>
        <taxon>Eukaryota</taxon>
        <taxon>Ichthyosporea</taxon>
        <taxon>Ichthyophonida</taxon>
        <taxon>Sphaeroforma</taxon>
    </lineage>
</organism>
<dbReference type="STRING" id="667725.A0A0L0F2V7"/>
<dbReference type="eggNOG" id="KOG3636">
    <property type="taxonomic scope" value="Eukaryota"/>
</dbReference>
<dbReference type="GO" id="GO:0042147">
    <property type="term" value="P:retrograde transport, endosome to Golgi"/>
    <property type="evidence" value="ECO:0007669"/>
    <property type="project" value="InterPro"/>
</dbReference>
<dbReference type="PANTHER" id="PTHR13297:SF5">
    <property type="entry name" value="TBC1 DOMAIN FAMILY MEMBER 23"/>
    <property type="match status" value="1"/>
</dbReference>
<feature type="non-terminal residue" evidence="2">
    <location>
        <position position="76"/>
    </location>
</feature>
<keyword evidence="3" id="KW-1185">Reference proteome</keyword>
<evidence type="ECO:0000313" key="2">
    <source>
        <dbReference type="EMBL" id="KNC71022.1"/>
    </source>
</evidence>
<dbReference type="RefSeq" id="XP_014144924.1">
    <property type="nucleotide sequence ID" value="XM_014289449.1"/>
</dbReference>
<dbReference type="InterPro" id="IPR039755">
    <property type="entry name" value="TBC1D23"/>
</dbReference>
<dbReference type="GO" id="GO:0005802">
    <property type="term" value="C:trans-Golgi network"/>
    <property type="evidence" value="ECO:0007669"/>
    <property type="project" value="TreeGrafter"/>
</dbReference>
<dbReference type="GO" id="GO:0099041">
    <property type="term" value="P:vesicle tethering to Golgi"/>
    <property type="evidence" value="ECO:0007669"/>
    <property type="project" value="TreeGrafter"/>
</dbReference>
<dbReference type="PANTHER" id="PTHR13297">
    <property type="entry name" value="TBC1 DOMAIN FAMILY MEMBER 23-RELATED"/>
    <property type="match status" value="1"/>
</dbReference>